<dbReference type="Gene3D" id="3.30.710.10">
    <property type="entry name" value="Potassium Channel Kv1.1, Chain A"/>
    <property type="match status" value="1"/>
</dbReference>
<feature type="compositionally biased region" description="Low complexity" evidence="8">
    <location>
        <begin position="166"/>
        <end position="185"/>
    </location>
</feature>
<feature type="compositionally biased region" description="Basic residues" evidence="8">
    <location>
        <begin position="430"/>
        <end position="446"/>
    </location>
</feature>
<dbReference type="SMART" id="SM00225">
    <property type="entry name" value="BTB"/>
    <property type="match status" value="1"/>
</dbReference>
<dbReference type="FunFam" id="3.30.160.60:FF:000358">
    <property type="entry name" value="zinc finger protein 24"/>
    <property type="match status" value="1"/>
</dbReference>
<dbReference type="PROSITE" id="PS00028">
    <property type="entry name" value="ZINC_FINGER_C2H2_1"/>
    <property type="match status" value="3"/>
</dbReference>
<dbReference type="SUPFAM" id="SSF57667">
    <property type="entry name" value="beta-beta-alpha zinc fingers"/>
    <property type="match status" value="2"/>
</dbReference>
<dbReference type="Gene3D" id="3.30.160.60">
    <property type="entry name" value="Classic Zinc Finger"/>
    <property type="match status" value="4"/>
</dbReference>
<dbReference type="GO" id="GO:0000978">
    <property type="term" value="F:RNA polymerase II cis-regulatory region sequence-specific DNA binding"/>
    <property type="evidence" value="ECO:0007669"/>
    <property type="project" value="TreeGrafter"/>
</dbReference>
<keyword evidence="3" id="KW-0677">Repeat</keyword>
<evidence type="ECO:0000256" key="5">
    <source>
        <dbReference type="ARBA" id="ARBA00022833"/>
    </source>
</evidence>
<feature type="domain" description="BTB" evidence="9">
    <location>
        <begin position="48"/>
        <end position="132"/>
    </location>
</feature>
<evidence type="ECO:0000256" key="6">
    <source>
        <dbReference type="ARBA" id="ARBA00023242"/>
    </source>
</evidence>
<name>A0A8C4Q5H0_EPTBU</name>
<dbReference type="Ensembl" id="ENSEBUT00000010811.1">
    <property type="protein sequence ID" value="ENSEBUP00000010267.1"/>
    <property type="gene ID" value="ENSEBUG00000006596.1"/>
</dbReference>
<organism evidence="11 12">
    <name type="scientific">Eptatretus burgeri</name>
    <name type="common">Inshore hagfish</name>
    <dbReference type="NCBI Taxonomy" id="7764"/>
    <lineage>
        <taxon>Eukaryota</taxon>
        <taxon>Metazoa</taxon>
        <taxon>Chordata</taxon>
        <taxon>Craniata</taxon>
        <taxon>Vertebrata</taxon>
        <taxon>Cyclostomata</taxon>
        <taxon>Myxini</taxon>
        <taxon>Myxiniformes</taxon>
        <taxon>Myxinidae</taxon>
        <taxon>Eptatretinae</taxon>
        <taxon>Eptatretus</taxon>
    </lineage>
</organism>
<dbReference type="Pfam" id="PF00651">
    <property type="entry name" value="BTB"/>
    <property type="match status" value="1"/>
</dbReference>
<feature type="compositionally biased region" description="Low complexity" evidence="8">
    <location>
        <begin position="198"/>
        <end position="208"/>
    </location>
</feature>
<reference evidence="11" key="2">
    <citation type="submission" date="2025-09" db="UniProtKB">
        <authorList>
            <consortium name="Ensembl"/>
        </authorList>
    </citation>
    <scope>IDENTIFICATION</scope>
</reference>
<keyword evidence="6" id="KW-0539">Nucleus</keyword>
<dbReference type="GeneTree" id="ENSGT00940000160219"/>
<evidence type="ECO:0000256" key="3">
    <source>
        <dbReference type="ARBA" id="ARBA00022737"/>
    </source>
</evidence>
<dbReference type="AlphaFoldDB" id="A0A8C4Q5H0"/>
<protein>
    <submittedName>
        <fullName evidence="11">Zinc finger and BTB domain containing 7B</fullName>
    </submittedName>
</protein>
<dbReference type="GO" id="GO:0005634">
    <property type="term" value="C:nucleus"/>
    <property type="evidence" value="ECO:0007669"/>
    <property type="project" value="UniProtKB-SubCell"/>
</dbReference>
<evidence type="ECO:0000259" key="9">
    <source>
        <dbReference type="PROSITE" id="PS50097"/>
    </source>
</evidence>
<dbReference type="InterPro" id="IPR036236">
    <property type="entry name" value="Znf_C2H2_sf"/>
</dbReference>
<dbReference type="InterPro" id="IPR050457">
    <property type="entry name" value="ZnFinger_BTB_dom_contain"/>
</dbReference>
<keyword evidence="4 7" id="KW-0863">Zinc-finger</keyword>
<evidence type="ECO:0000256" key="4">
    <source>
        <dbReference type="ARBA" id="ARBA00022771"/>
    </source>
</evidence>
<dbReference type="FunFam" id="3.30.160.60:FF:000259">
    <property type="entry name" value="Zinc finger and BTB domain containing 7C"/>
    <property type="match status" value="1"/>
</dbReference>
<dbReference type="FunFam" id="3.30.160.60:FF:000744">
    <property type="entry name" value="zinc finger E-box-binding homeobox 1"/>
    <property type="match status" value="1"/>
</dbReference>
<keyword evidence="12" id="KW-1185">Reference proteome</keyword>
<evidence type="ECO:0000313" key="11">
    <source>
        <dbReference type="Ensembl" id="ENSEBUP00000010267.1"/>
    </source>
</evidence>
<dbReference type="Proteomes" id="UP000694388">
    <property type="component" value="Unplaced"/>
</dbReference>
<accession>A0A8C4Q5H0</accession>
<keyword evidence="2" id="KW-0479">Metal-binding</keyword>
<dbReference type="PANTHER" id="PTHR46105">
    <property type="entry name" value="AGAP004733-PA"/>
    <property type="match status" value="1"/>
</dbReference>
<dbReference type="GO" id="GO:0000981">
    <property type="term" value="F:DNA-binding transcription factor activity, RNA polymerase II-specific"/>
    <property type="evidence" value="ECO:0007669"/>
    <property type="project" value="TreeGrafter"/>
</dbReference>
<proteinExistence type="predicted"/>
<reference evidence="11" key="1">
    <citation type="submission" date="2025-08" db="UniProtKB">
        <authorList>
            <consortium name="Ensembl"/>
        </authorList>
    </citation>
    <scope>IDENTIFICATION</scope>
</reference>
<dbReference type="InterPro" id="IPR011333">
    <property type="entry name" value="SKP1/BTB/POZ_sf"/>
</dbReference>
<feature type="region of interest" description="Disordered" evidence="8">
    <location>
        <begin position="166"/>
        <end position="257"/>
    </location>
</feature>
<feature type="domain" description="C2H2-type" evidence="10">
    <location>
        <begin position="276"/>
        <end position="303"/>
    </location>
</feature>
<dbReference type="GO" id="GO:0008270">
    <property type="term" value="F:zinc ion binding"/>
    <property type="evidence" value="ECO:0007669"/>
    <property type="project" value="UniProtKB-KW"/>
</dbReference>
<dbReference type="GO" id="GO:0010628">
    <property type="term" value="P:positive regulation of gene expression"/>
    <property type="evidence" value="ECO:0007669"/>
    <property type="project" value="TreeGrafter"/>
</dbReference>
<feature type="domain" description="C2H2-type" evidence="10">
    <location>
        <begin position="360"/>
        <end position="387"/>
    </location>
</feature>
<feature type="domain" description="C2H2-type" evidence="10">
    <location>
        <begin position="332"/>
        <end position="359"/>
    </location>
</feature>
<evidence type="ECO:0000256" key="2">
    <source>
        <dbReference type="ARBA" id="ARBA00022723"/>
    </source>
</evidence>
<dbReference type="PANTHER" id="PTHR46105:SF4">
    <property type="entry name" value="ZINC FINGER AND BTB DOMAIN-CONTAINING PROTEIN 7B"/>
    <property type="match status" value="1"/>
</dbReference>
<comment type="subcellular location">
    <subcellularLocation>
        <location evidence="1">Nucleus</location>
    </subcellularLocation>
</comment>
<dbReference type="Pfam" id="PF00096">
    <property type="entry name" value="zf-C2H2"/>
    <property type="match status" value="3"/>
</dbReference>
<dbReference type="InterPro" id="IPR000210">
    <property type="entry name" value="BTB/POZ_dom"/>
</dbReference>
<evidence type="ECO:0000256" key="7">
    <source>
        <dbReference type="PROSITE-ProRule" id="PRU00042"/>
    </source>
</evidence>
<evidence type="ECO:0000259" key="10">
    <source>
        <dbReference type="PROSITE" id="PS50157"/>
    </source>
</evidence>
<dbReference type="FunFam" id="3.30.160.60:FF:000115">
    <property type="entry name" value="Zinc finger and BTB domain containing 7C"/>
    <property type="match status" value="1"/>
</dbReference>
<evidence type="ECO:0000256" key="1">
    <source>
        <dbReference type="ARBA" id="ARBA00004123"/>
    </source>
</evidence>
<keyword evidence="5" id="KW-0862">Zinc</keyword>
<dbReference type="SMART" id="SM00355">
    <property type="entry name" value="ZnF_C2H2"/>
    <property type="match status" value="4"/>
</dbReference>
<sequence length="537" mass="57799">MGSPRPGVKMRWGGRTGQEDGLIGIPFPEHSTKILSSLNELRHKGLLCDVILQVRGQEFCTHRAVLAACSTYFRQLFTSSAEDETEESSNFAGNGVSGTEVTPQTYRIDFVSAASVAALLDFAYTATLTLSALQLKDVLNAAMVLGIPCVSSVCREIIATGGGISTPSASLSPLASQTPSEVSTPSRPPSPRTPPSPSSELLPCVCPSNQAPDEPPSSPTPSLGSGPYDLSKPTSFVTGTATAEEPDSETTAQPWTPCAATGIEEASTRSRAKAFQECPVCGKVIQGAGKLPRHMRTHTGEKPYVCGACGVRFTRQDKLKIHMRKHTGERPYTCSFCDASFVHSYDLRNHQRVHTGARPYSCPDCSKTFTRSDHLHRHMKRQSCRDGQCSPPRRARRARGARSIGSPIEPAPAEPESSGMAERGSVFAGRPRRGRGSRGPRGRGRGRGASNATLFSFPYMPQVSMEAHQEVYSKLIMQQQHLAELGKLLEAQRSSQDPEAGETTVPMSLPTLPYNITSPFVPAFGSALAMPKDGTRL</sequence>
<dbReference type="PROSITE" id="PS50097">
    <property type="entry name" value="BTB"/>
    <property type="match status" value="1"/>
</dbReference>
<dbReference type="SUPFAM" id="SSF54695">
    <property type="entry name" value="POZ domain"/>
    <property type="match status" value="1"/>
</dbReference>
<feature type="domain" description="C2H2-type" evidence="10">
    <location>
        <begin position="304"/>
        <end position="331"/>
    </location>
</feature>
<dbReference type="PROSITE" id="PS50157">
    <property type="entry name" value="ZINC_FINGER_C2H2_2"/>
    <property type="match status" value="4"/>
</dbReference>
<feature type="compositionally biased region" description="Polar residues" evidence="8">
    <location>
        <begin position="232"/>
        <end position="241"/>
    </location>
</feature>
<evidence type="ECO:0000256" key="8">
    <source>
        <dbReference type="SAM" id="MobiDB-lite"/>
    </source>
</evidence>
<feature type="compositionally biased region" description="Pro residues" evidence="8">
    <location>
        <begin position="186"/>
        <end position="197"/>
    </location>
</feature>
<feature type="region of interest" description="Disordered" evidence="8">
    <location>
        <begin position="377"/>
        <end position="452"/>
    </location>
</feature>
<dbReference type="InterPro" id="IPR013087">
    <property type="entry name" value="Znf_C2H2_type"/>
</dbReference>
<evidence type="ECO:0000313" key="12">
    <source>
        <dbReference type="Proteomes" id="UP000694388"/>
    </source>
</evidence>